<dbReference type="CDD" id="cd17039">
    <property type="entry name" value="Ubl_ubiquitin_like"/>
    <property type="match status" value="1"/>
</dbReference>
<organism evidence="3">
    <name type="scientific">Naegleria gruberi</name>
    <name type="common">Amoeba</name>
    <dbReference type="NCBI Taxonomy" id="5762"/>
    <lineage>
        <taxon>Eukaryota</taxon>
        <taxon>Discoba</taxon>
        <taxon>Heterolobosea</taxon>
        <taxon>Tetramitia</taxon>
        <taxon>Eutetramitia</taxon>
        <taxon>Vahlkampfiidae</taxon>
        <taxon>Naegleria</taxon>
    </lineage>
</organism>
<accession>D2VHE1</accession>
<dbReference type="InterPro" id="IPR000626">
    <property type="entry name" value="Ubiquitin-like_dom"/>
</dbReference>
<keyword evidence="3" id="KW-1185">Reference proteome</keyword>
<proteinExistence type="predicted"/>
<dbReference type="SMART" id="SM00213">
    <property type="entry name" value="UBQ"/>
    <property type="match status" value="1"/>
</dbReference>
<name>D2VHE1_NAEGR</name>
<dbReference type="OrthoDB" id="10254528at2759"/>
<dbReference type="SUPFAM" id="SSF50998">
    <property type="entry name" value="Quinoprotein alcohol dehydrogenase-like"/>
    <property type="match status" value="1"/>
</dbReference>
<feature type="domain" description="Ubiquitin-like" evidence="1">
    <location>
        <begin position="10"/>
        <end position="69"/>
    </location>
</feature>
<dbReference type="KEGG" id="ngr:NAEGRDRAFT_58191"/>
<gene>
    <name evidence="2" type="ORF">NAEGRDRAFT_58191</name>
</gene>
<evidence type="ECO:0000313" key="2">
    <source>
        <dbReference type="EMBL" id="EFC43872.1"/>
    </source>
</evidence>
<dbReference type="PROSITE" id="PS50053">
    <property type="entry name" value="UBIQUITIN_2"/>
    <property type="match status" value="1"/>
</dbReference>
<dbReference type="EMBL" id="GG738871">
    <property type="protein sequence ID" value="EFC43872.1"/>
    <property type="molecule type" value="Genomic_DNA"/>
</dbReference>
<dbReference type="GeneID" id="8856597"/>
<dbReference type="AlphaFoldDB" id="D2VHE1"/>
<dbReference type="SUPFAM" id="SSF54236">
    <property type="entry name" value="Ubiquitin-like"/>
    <property type="match status" value="1"/>
</dbReference>
<dbReference type="Gene3D" id="3.10.20.90">
    <property type="entry name" value="Phosphatidylinositol 3-kinase Catalytic Subunit, Chain A, domain 1"/>
    <property type="match status" value="1"/>
</dbReference>
<dbReference type="Proteomes" id="UP000006671">
    <property type="component" value="Unassembled WGS sequence"/>
</dbReference>
<dbReference type="InterPro" id="IPR011047">
    <property type="entry name" value="Quinoprotein_ADH-like_sf"/>
</dbReference>
<dbReference type="VEuPathDB" id="AmoebaDB:NAEGRDRAFT_58191"/>
<dbReference type="OMA" id="EANDTRK"/>
<dbReference type="InterPro" id="IPR029071">
    <property type="entry name" value="Ubiquitin-like_domsf"/>
</dbReference>
<sequence>MISNNNNSIVNVSFNILSKKTKCTLDLDENTSIQTIKKELEQDFGIPPSRTKIICSGKVLTNDITLRSLKRRKLQFMVMGEKPSSEFVSMTVEDCISTSLAFLTLEEIQTCRLVSKSWNQMCLKGSIKNRDRYTFLKDGKSCFDILQSKVIYTLPNTIASLKEMTSIHSPYIHERFEIFNKSGSEQKRVYTGTDYVFIFDPNRGKDTFQVVDVPTGQTVLSLSEDAFNQIKPLEVKLQQDKAFSTFKRELLTLKDKERRERLRQTFNDTMKNQQVAINSAEWQQRMIELQNEANDTRKFEESYEFQSVVERERKEFFKDNLLFVFYDHLTRKIVLEFPNYIALLDMKGVCRHFVTLRVKLPKEELEEATSSLLPIDKFYIVKTKKHNVHILDRMTLREVGLLKDVANVDRLISSIVTDDNQIYLLTGSESHFSLLSMTGTTVGDSFSGNLHVTPNNLFASGSVFDIDQLKNIFSGFDKDRNNLASGEPLVIFEDEEKSLGGFVYLSPYQANEKKATFGNLPYKKGCSCLKSVAVNVEHERHFRNREKVVEQVLTPSIVWSVPLEIPAKTSCKSYYLYGSNIYFACVHKPLKERQQQQEEVVDIEDESEETMEEPANEDEMADDVETEDLFGDTYLSVYCVDIKSGTLVWTFRKQLSERPNAVNIYPRSNSMFVETGEQEKTLYVISLLNGVLTFKTTLSDKSNDEVLKLILS</sequence>
<dbReference type="InParanoid" id="D2VHE1"/>
<dbReference type="Pfam" id="PF00240">
    <property type="entry name" value="ubiquitin"/>
    <property type="match status" value="1"/>
</dbReference>
<evidence type="ECO:0000259" key="1">
    <source>
        <dbReference type="PROSITE" id="PS50053"/>
    </source>
</evidence>
<dbReference type="RefSeq" id="XP_002676616.1">
    <property type="nucleotide sequence ID" value="XM_002676570.1"/>
</dbReference>
<protein>
    <submittedName>
        <fullName evidence="2">UBL domain-containing protein</fullName>
    </submittedName>
</protein>
<reference evidence="2 3" key="1">
    <citation type="journal article" date="2010" name="Cell">
        <title>The genome of Naegleria gruberi illuminates early eukaryotic versatility.</title>
        <authorList>
            <person name="Fritz-Laylin L.K."/>
            <person name="Prochnik S.E."/>
            <person name="Ginger M.L."/>
            <person name="Dacks J.B."/>
            <person name="Carpenter M.L."/>
            <person name="Field M.C."/>
            <person name="Kuo A."/>
            <person name="Paredez A."/>
            <person name="Chapman J."/>
            <person name="Pham J."/>
            <person name="Shu S."/>
            <person name="Neupane R."/>
            <person name="Cipriano M."/>
            <person name="Mancuso J."/>
            <person name="Tu H."/>
            <person name="Salamov A."/>
            <person name="Lindquist E."/>
            <person name="Shapiro H."/>
            <person name="Lucas S."/>
            <person name="Grigoriev I.V."/>
            <person name="Cande W.Z."/>
            <person name="Fulton C."/>
            <person name="Rokhsar D.S."/>
            <person name="Dawson S.C."/>
        </authorList>
    </citation>
    <scope>NUCLEOTIDE SEQUENCE [LARGE SCALE GENOMIC DNA]</scope>
    <source>
        <strain evidence="2 3">NEG-M</strain>
    </source>
</reference>
<evidence type="ECO:0000313" key="3">
    <source>
        <dbReference type="Proteomes" id="UP000006671"/>
    </source>
</evidence>